<feature type="non-terminal residue" evidence="2">
    <location>
        <position position="87"/>
    </location>
</feature>
<comment type="caution">
    <text evidence="2">The sequence shown here is derived from an EMBL/GenBank/DDBJ whole genome shotgun (WGS) entry which is preliminary data.</text>
</comment>
<evidence type="ECO:0000256" key="1">
    <source>
        <dbReference type="SAM" id="MobiDB-lite"/>
    </source>
</evidence>
<dbReference type="Proteomes" id="UP000479710">
    <property type="component" value="Unassembled WGS sequence"/>
</dbReference>
<dbReference type="EMBL" id="SPHZ02000010">
    <property type="protein sequence ID" value="KAF0896597.1"/>
    <property type="molecule type" value="Genomic_DNA"/>
</dbReference>
<reference evidence="2 3" key="1">
    <citation type="submission" date="2019-11" db="EMBL/GenBank/DDBJ databases">
        <title>Whole genome sequence of Oryza granulata.</title>
        <authorList>
            <person name="Li W."/>
        </authorList>
    </citation>
    <scope>NUCLEOTIDE SEQUENCE [LARGE SCALE GENOMIC DNA]</scope>
    <source>
        <strain evidence="3">cv. Menghai</strain>
        <tissue evidence="2">Leaf</tissue>
    </source>
</reference>
<feature type="compositionally biased region" description="Acidic residues" evidence="1">
    <location>
        <begin position="25"/>
        <end position="34"/>
    </location>
</feature>
<protein>
    <submittedName>
        <fullName evidence="2">Uncharacterized protein</fullName>
    </submittedName>
</protein>
<organism evidence="2 3">
    <name type="scientific">Oryza meyeriana var. granulata</name>
    <dbReference type="NCBI Taxonomy" id="110450"/>
    <lineage>
        <taxon>Eukaryota</taxon>
        <taxon>Viridiplantae</taxon>
        <taxon>Streptophyta</taxon>
        <taxon>Embryophyta</taxon>
        <taxon>Tracheophyta</taxon>
        <taxon>Spermatophyta</taxon>
        <taxon>Magnoliopsida</taxon>
        <taxon>Liliopsida</taxon>
        <taxon>Poales</taxon>
        <taxon>Poaceae</taxon>
        <taxon>BOP clade</taxon>
        <taxon>Oryzoideae</taxon>
        <taxon>Oryzeae</taxon>
        <taxon>Oryzinae</taxon>
        <taxon>Oryza</taxon>
        <taxon>Oryza meyeriana</taxon>
    </lineage>
</organism>
<name>A0A6G1C9B7_9ORYZ</name>
<proteinExistence type="predicted"/>
<evidence type="ECO:0000313" key="2">
    <source>
        <dbReference type="EMBL" id="KAF0896597.1"/>
    </source>
</evidence>
<feature type="region of interest" description="Disordered" evidence="1">
    <location>
        <begin position="1"/>
        <end position="75"/>
    </location>
</feature>
<keyword evidence="3" id="KW-1185">Reference proteome</keyword>
<dbReference type="AlphaFoldDB" id="A0A6G1C9B7"/>
<sequence>MAETELDDEYSATPEHDSGQSDSDPNFEETDEPKDESNNEVVLDTLKSLDPSPVNKEKTFSKAAQSSKTEHHSPIIRSKYNAHYFAK</sequence>
<accession>A0A6G1C9B7</accession>
<evidence type="ECO:0000313" key="3">
    <source>
        <dbReference type="Proteomes" id="UP000479710"/>
    </source>
</evidence>
<gene>
    <name evidence="2" type="ORF">E2562_026300</name>
</gene>
<feature type="compositionally biased region" description="Acidic residues" evidence="1">
    <location>
        <begin position="1"/>
        <end position="10"/>
    </location>
</feature>